<proteinExistence type="predicted"/>
<accession>A0A7J7M4S4</accession>
<name>A0A7J7M4S4_9MAGN</name>
<dbReference type="EMBL" id="JACGCM010001781">
    <property type="protein sequence ID" value="KAF6149856.1"/>
    <property type="molecule type" value="Genomic_DNA"/>
</dbReference>
<keyword evidence="2" id="KW-1185">Reference proteome</keyword>
<dbReference type="GO" id="GO:0016887">
    <property type="term" value="F:ATP hydrolysis activity"/>
    <property type="evidence" value="ECO:0007669"/>
    <property type="project" value="InterPro"/>
</dbReference>
<sequence>MAEVVNLEITVEAMAMDQSRINLKLERIEDTKQLNQTHSTKISDVSDFLGLLKDASEFEEEDASKFDEGDLERVELVASKGNTNPNGENRLMEVYMATEVSKKLEQVGSINLMLKPEKSLKPVAIQSWQTGAMKLGWDAIVLTQTAESRSIGFLSQSFNDGKSNVEVPIMSYCRQGSVMELDTSVQSKAFVNYHLEETTNIKAAGNP</sequence>
<gene>
    <name evidence="1" type="ORF">GIB67_010930</name>
</gene>
<comment type="caution">
    <text evidence="1">The sequence shown here is derived from an EMBL/GenBank/DDBJ whole genome shotgun (WGS) entry which is preliminary data.</text>
</comment>
<dbReference type="OrthoDB" id="757982at2759"/>
<dbReference type="Proteomes" id="UP000541444">
    <property type="component" value="Unassembled WGS sequence"/>
</dbReference>
<evidence type="ECO:0000313" key="2">
    <source>
        <dbReference type="Proteomes" id="UP000541444"/>
    </source>
</evidence>
<dbReference type="PANTHER" id="PTHR23336">
    <property type="entry name" value="ZINC FINGER CW-TYPE COILED-COIL DOMAIN PROTEIN 3"/>
    <property type="match status" value="1"/>
</dbReference>
<protein>
    <submittedName>
        <fullName evidence="1">Uncharacterized protein</fullName>
    </submittedName>
</protein>
<reference evidence="1 2" key="1">
    <citation type="journal article" date="2020" name="IScience">
        <title>Genome Sequencing of the Endangered Kingdonia uniflora (Circaeasteraceae, Ranunculales) Reveals Potential Mechanisms of Evolutionary Specialization.</title>
        <authorList>
            <person name="Sun Y."/>
            <person name="Deng T."/>
            <person name="Zhang A."/>
            <person name="Moore M.J."/>
            <person name="Landis J.B."/>
            <person name="Lin N."/>
            <person name="Zhang H."/>
            <person name="Zhang X."/>
            <person name="Huang J."/>
            <person name="Zhang X."/>
            <person name="Sun H."/>
            <person name="Wang H."/>
        </authorList>
    </citation>
    <scope>NUCLEOTIDE SEQUENCE [LARGE SCALE GENOMIC DNA]</scope>
    <source>
        <strain evidence="1">TB1705</strain>
        <tissue evidence="1">Leaf</tissue>
    </source>
</reference>
<dbReference type="GO" id="GO:0005634">
    <property type="term" value="C:nucleus"/>
    <property type="evidence" value="ECO:0007669"/>
    <property type="project" value="TreeGrafter"/>
</dbReference>
<organism evidence="1 2">
    <name type="scientific">Kingdonia uniflora</name>
    <dbReference type="NCBI Taxonomy" id="39325"/>
    <lineage>
        <taxon>Eukaryota</taxon>
        <taxon>Viridiplantae</taxon>
        <taxon>Streptophyta</taxon>
        <taxon>Embryophyta</taxon>
        <taxon>Tracheophyta</taxon>
        <taxon>Spermatophyta</taxon>
        <taxon>Magnoliopsida</taxon>
        <taxon>Ranunculales</taxon>
        <taxon>Circaeasteraceae</taxon>
        <taxon>Kingdonia</taxon>
    </lineage>
</organism>
<dbReference type="InterPro" id="IPR045261">
    <property type="entry name" value="MORC_ATPase"/>
</dbReference>
<dbReference type="AlphaFoldDB" id="A0A7J7M4S4"/>
<dbReference type="PANTHER" id="PTHR23336:SF11">
    <property type="entry name" value="OS06G0622000 PROTEIN"/>
    <property type="match status" value="1"/>
</dbReference>
<evidence type="ECO:0000313" key="1">
    <source>
        <dbReference type="EMBL" id="KAF6149856.1"/>
    </source>
</evidence>